<dbReference type="AlphaFoldDB" id="A0A423U7F0"/>
<dbReference type="PANTHER" id="PTHR37984">
    <property type="entry name" value="PROTEIN CBG26694"/>
    <property type="match status" value="1"/>
</dbReference>
<dbReference type="PANTHER" id="PTHR37984:SF5">
    <property type="entry name" value="PROTEIN NYNRIN-LIKE"/>
    <property type="match status" value="1"/>
</dbReference>
<reference evidence="5 6" key="1">
    <citation type="submission" date="2018-04" db="EMBL/GenBank/DDBJ databases">
        <authorList>
            <person name="Zhang X."/>
            <person name="Yuan J."/>
            <person name="Li F."/>
            <person name="Xiang J."/>
        </authorList>
    </citation>
    <scope>NUCLEOTIDE SEQUENCE [LARGE SCALE GENOMIC DNA]</scope>
    <source>
        <tissue evidence="5">Muscle</tissue>
    </source>
</reference>
<feature type="compositionally biased region" description="Low complexity" evidence="2">
    <location>
        <begin position="411"/>
        <end position="426"/>
    </location>
</feature>
<evidence type="ECO:0000256" key="1">
    <source>
        <dbReference type="PROSITE-ProRule" id="PRU00047"/>
    </source>
</evidence>
<dbReference type="InterPro" id="IPR001584">
    <property type="entry name" value="Integrase_cat-core"/>
</dbReference>
<feature type="compositionally biased region" description="Polar residues" evidence="2">
    <location>
        <begin position="92"/>
        <end position="110"/>
    </location>
</feature>
<dbReference type="Gene3D" id="4.10.60.10">
    <property type="entry name" value="Zinc finger, CCHC-type"/>
    <property type="match status" value="1"/>
</dbReference>
<feature type="compositionally biased region" description="Polar residues" evidence="2">
    <location>
        <begin position="8"/>
        <end position="28"/>
    </location>
</feature>
<dbReference type="Proteomes" id="UP000283509">
    <property type="component" value="Unassembled WGS sequence"/>
</dbReference>
<keyword evidence="1" id="KW-0862">Zinc</keyword>
<feature type="region of interest" description="Disordered" evidence="2">
    <location>
        <begin position="90"/>
        <end position="111"/>
    </location>
</feature>
<feature type="compositionally biased region" description="Low complexity" evidence="2">
    <location>
        <begin position="571"/>
        <end position="580"/>
    </location>
</feature>
<keyword evidence="6" id="KW-1185">Reference proteome</keyword>
<dbReference type="InterPro" id="IPR036875">
    <property type="entry name" value="Znf_CCHC_sf"/>
</dbReference>
<dbReference type="InterPro" id="IPR012337">
    <property type="entry name" value="RNaseH-like_sf"/>
</dbReference>
<gene>
    <name evidence="5" type="ORF">C7M84_022216</name>
</gene>
<dbReference type="GO" id="GO:0008270">
    <property type="term" value="F:zinc ion binding"/>
    <property type="evidence" value="ECO:0007669"/>
    <property type="project" value="UniProtKB-KW"/>
</dbReference>
<feature type="compositionally biased region" description="Low complexity" evidence="2">
    <location>
        <begin position="503"/>
        <end position="519"/>
    </location>
</feature>
<dbReference type="InterPro" id="IPR036397">
    <property type="entry name" value="RNaseH_sf"/>
</dbReference>
<feature type="region of interest" description="Disordered" evidence="2">
    <location>
        <begin position="1"/>
        <end position="63"/>
    </location>
</feature>
<feature type="domain" description="Integrase catalytic" evidence="4">
    <location>
        <begin position="616"/>
        <end position="707"/>
    </location>
</feature>
<organism evidence="5 6">
    <name type="scientific">Penaeus vannamei</name>
    <name type="common">Whiteleg shrimp</name>
    <name type="synonym">Litopenaeus vannamei</name>
    <dbReference type="NCBI Taxonomy" id="6689"/>
    <lineage>
        <taxon>Eukaryota</taxon>
        <taxon>Metazoa</taxon>
        <taxon>Ecdysozoa</taxon>
        <taxon>Arthropoda</taxon>
        <taxon>Crustacea</taxon>
        <taxon>Multicrustacea</taxon>
        <taxon>Malacostraca</taxon>
        <taxon>Eumalacostraca</taxon>
        <taxon>Eucarida</taxon>
        <taxon>Decapoda</taxon>
        <taxon>Dendrobranchiata</taxon>
        <taxon>Penaeoidea</taxon>
        <taxon>Penaeidae</taxon>
        <taxon>Penaeus</taxon>
    </lineage>
</organism>
<reference evidence="5 6" key="2">
    <citation type="submission" date="2019-01" db="EMBL/GenBank/DDBJ databases">
        <title>The decoding of complex shrimp genome reveals the adaptation for benthos swimmer, frequently molting mechanism and breeding impact on genome.</title>
        <authorList>
            <person name="Sun Y."/>
            <person name="Gao Y."/>
            <person name="Yu Y."/>
        </authorList>
    </citation>
    <scope>NUCLEOTIDE SEQUENCE [LARGE SCALE GENOMIC DNA]</scope>
    <source>
        <tissue evidence="5">Muscle</tissue>
    </source>
</reference>
<dbReference type="InterPro" id="IPR001878">
    <property type="entry name" value="Znf_CCHC"/>
</dbReference>
<dbReference type="Gene3D" id="3.30.420.10">
    <property type="entry name" value="Ribonuclease H-like superfamily/Ribonuclease H"/>
    <property type="match status" value="1"/>
</dbReference>
<dbReference type="OrthoDB" id="6379402at2759"/>
<evidence type="ECO:0000256" key="2">
    <source>
        <dbReference type="SAM" id="MobiDB-lite"/>
    </source>
</evidence>
<dbReference type="EMBL" id="QCYY01000520">
    <property type="protein sequence ID" value="ROT84625.1"/>
    <property type="molecule type" value="Genomic_DNA"/>
</dbReference>
<dbReference type="GO" id="GO:0003676">
    <property type="term" value="F:nucleic acid binding"/>
    <property type="evidence" value="ECO:0007669"/>
    <property type="project" value="InterPro"/>
</dbReference>
<sequence>MGKHKPSQRQSSRGATPTGSLVQQGPSHMDTEATSRQEVPAAEPLLQESMEMQPPGSLQHATAAVPSMSELTAQLQCVLARVAALEEENASLRRSQSSHQTPLNETNHSAPSIEEPQHLAPLRDTPVQPVSTIINQEICQQPRPQHPTQNLHDMPPVSFRPPDHHMQPALYGRDEIPVFYGETPASQALQRNREVESWIATIEMLTRPATDDAFIRMARGRARGYAQMVLLGPVFKEITIWHEFKAKIRTKFRGTCTPERFFDMLAQSRMTPGQSPLDYYQAIEMAVLQGSRDYPYEIGDVEGLLRRTFTAGLPTWLRRQLLLLDFTSACRMAEKCQAIWDATVGVKAVLPNFNGAPRKDQFAKQQHNRPRPYEMPMPLGYPPVAEPLAEGATPALEYYSDGPLQAAAIQGTQGSSLPQSQSQPQQWTRPSKQHVHWSPKLQDTRRHSHQTLSPRRNTSHRRAWCEYHRLEGHNTSECRANKRLCYGCGEPGHFLASCPFRTSRPGQNSQPSGGSSSPREVTNQESYADIEGTTTGEPIRSPDYACPVGNSVADPEPNPDTPLLEVPPSVQDQQMQEPQPHQMPNLTTLASQQMREQQLQDPVCTDLIAWLERPQLHTDNGLEFSSDEWRSLLKELEVRHSFSVAYHPQSNGVVERSNRVVKDALAALVQQSPSQWPIHLPAVRFALNSAIHRSTSDQPLYLLTGRMALFPRGLTNLQTIDGADGKVSC</sequence>
<evidence type="ECO:0000259" key="4">
    <source>
        <dbReference type="PROSITE" id="PS50994"/>
    </source>
</evidence>
<evidence type="ECO:0000313" key="6">
    <source>
        <dbReference type="Proteomes" id="UP000283509"/>
    </source>
</evidence>
<feature type="domain" description="CCHC-type" evidence="3">
    <location>
        <begin position="485"/>
        <end position="499"/>
    </location>
</feature>
<proteinExistence type="predicted"/>
<accession>A0A423U7F0</accession>
<dbReference type="PROSITE" id="PS50158">
    <property type="entry name" value="ZF_CCHC"/>
    <property type="match status" value="1"/>
</dbReference>
<feature type="region of interest" description="Disordered" evidence="2">
    <location>
        <begin position="411"/>
        <end position="460"/>
    </location>
</feature>
<keyword evidence="1" id="KW-0863">Zinc-finger</keyword>
<dbReference type="SUPFAM" id="SSF53098">
    <property type="entry name" value="Ribonuclease H-like"/>
    <property type="match status" value="1"/>
</dbReference>
<dbReference type="GO" id="GO:0015074">
    <property type="term" value="P:DNA integration"/>
    <property type="evidence" value="ECO:0007669"/>
    <property type="project" value="InterPro"/>
</dbReference>
<dbReference type="PROSITE" id="PS50994">
    <property type="entry name" value="INTEGRASE"/>
    <property type="match status" value="1"/>
</dbReference>
<name>A0A423U7F0_PENVA</name>
<dbReference type="SUPFAM" id="SSF57756">
    <property type="entry name" value="Retrovirus zinc finger-like domains"/>
    <property type="match status" value="1"/>
</dbReference>
<feature type="region of interest" description="Disordered" evidence="2">
    <location>
        <begin position="501"/>
        <end position="580"/>
    </location>
</feature>
<comment type="caution">
    <text evidence="5">The sequence shown here is derived from an EMBL/GenBank/DDBJ whole genome shotgun (WGS) entry which is preliminary data.</text>
</comment>
<dbReference type="InterPro" id="IPR050951">
    <property type="entry name" value="Retrovirus_Pol_polyprotein"/>
</dbReference>
<keyword evidence="1" id="KW-0479">Metal-binding</keyword>
<protein>
    <submittedName>
        <fullName evidence="5">Gag-pol fusion protein</fullName>
    </submittedName>
</protein>
<evidence type="ECO:0000313" key="5">
    <source>
        <dbReference type="EMBL" id="ROT84625.1"/>
    </source>
</evidence>
<feature type="compositionally biased region" description="Polar residues" evidence="2">
    <location>
        <begin position="520"/>
        <end position="536"/>
    </location>
</feature>
<evidence type="ECO:0000259" key="3">
    <source>
        <dbReference type="PROSITE" id="PS50158"/>
    </source>
</evidence>